<reference evidence="2 3" key="1">
    <citation type="submission" date="2019-04" db="EMBL/GenBank/DDBJ databases">
        <title>An improved genome assembly and genetic linkage map for asparagus bean, Vigna unguiculata ssp. sesquipedialis.</title>
        <authorList>
            <person name="Xia Q."/>
            <person name="Zhang R."/>
            <person name="Dong Y."/>
        </authorList>
    </citation>
    <scope>NUCLEOTIDE SEQUENCE [LARGE SCALE GENOMIC DNA]</scope>
    <source>
        <tissue evidence="2">Leaf</tissue>
    </source>
</reference>
<proteinExistence type="predicted"/>
<evidence type="ECO:0000313" key="2">
    <source>
        <dbReference type="EMBL" id="QCD90549.1"/>
    </source>
</evidence>
<name>A0A4D6LNT0_VIGUN</name>
<organism evidence="2 3">
    <name type="scientific">Vigna unguiculata</name>
    <name type="common">Cowpea</name>
    <dbReference type="NCBI Taxonomy" id="3917"/>
    <lineage>
        <taxon>Eukaryota</taxon>
        <taxon>Viridiplantae</taxon>
        <taxon>Streptophyta</taxon>
        <taxon>Embryophyta</taxon>
        <taxon>Tracheophyta</taxon>
        <taxon>Spermatophyta</taxon>
        <taxon>Magnoliopsida</taxon>
        <taxon>eudicotyledons</taxon>
        <taxon>Gunneridae</taxon>
        <taxon>Pentapetalae</taxon>
        <taxon>rosids</taxon>
        <taxon>fabids</taxon>
        <taxon>Fabales</taxon>
        <taxon>Fabaceae</taxon>
        <taxon>Papilionoideae</taxon>
        <taxon>50 kb inversion clade</taxon>
        <taxon>NPAAA clade</taxon>
        <taxon>indigoferoid/millettioid clade</taxon>
        <taxon>Phaseoleae</taxon>
        <taxon>Vigna</taxon>
    </lineage>
</organism>
<dbReference type="EMBL" id="CP039348">
    <property type="protein sequence ID" value="QCD90549.1"/>
    <property type="molecule type" value="Genomic_DNA"/>
</dbReference>
<gene>
    <name evidence="2" type="ORF">DEO72_LG4g1505</name>
</gene>
<dbReference type="AlphaFoldDB" id="A0A4D6LNT0"/>
<feature type="region of interest" description="Disordered" evidence="1">
    <location>
        <begin position="39"/>
        <end position="68"/>
    </location>
</feature>
<keyword evidence="3" id="KW-1185">Reference proteome</keyword>
<feature type="region of interest" description="Disordered" evidence="1">
    <location>
        <begin position="85"/>
        <end position="106"/>
    </location>
</feature>
<protein>
    <submittedName>
        <fullName evidence="2">Uncharacterized protein</fullName>
    </submittedName>
</protein>
<accession>A0A4D6LNT0</accession>
<evidence type="ECO:0000313" key="3">
    <source>
        <dbReference type="Proteomes" id="UP000501690"/>
    </source>
</evidence>
<sequence length="106" mass="11551">MFLIITFIPNQYQSSKSKQASKQCTASPSPSLRLKGLAQARRACSGEPPLPRRGLEKKHQETNAGSRLGETPLAWARCSLAQKLSESPGRPFAQKGLGESLFVSPR</sequence>
<dbReference type="Proteomes" id="UP000501690">
    <property type="component" value="Linkage Group LG4"/>
</dbReference>
<evidence type="ECO:0000256" key="1">
    <source>
        <dbReference type="SAM" id="MobiDB-lite"/>
    </source>
</evidence>